<evidence type="ECO:0000256" key="2">
    <source>
        <dbReference type="SAM" id="SignalP"/>
    </source>
</evidence>
<dbReference type="InterPro" id="IPR054363">
    <property type="entry name" value="GH95_cat"/>
</dbReference>
<dbReference type="GO" id="GO:0004560">
    <property type="term" value="F:alpha-L-fucosidase activity"/>
    <property type="evidence" value="ECO:0007669"/>
    <property type="project" value="TreeGrafter"/>
</dbReference>
<feature type="signal peptide" evidence="2">
    <location>
        <begin position="1"/>
        <end position="20"/>
    </location>
</feature>
<proteinExistence type="predicted"/>
<comment type="caution">
    <text evidence="4">The sequence shown here is derived from an EMBL/GenBank/DDBJ whole genome shotgun (WGS) entry which is preliminary data.</text>
</comment>
<feature type="domain" description="BIG2" evidence="3">
    <location>
        <begin position="1777"/>
        <end position="1853"/>
    </location>
</feature>
<feature type="domain" description="BIG2" evidence="3">
    <location>
        <begin position="1949"/>
        <end position="2025"/>
    </location>
</feature>
<dbReference type="Pfam" id="PF02368">
    <property type="entry name" value="Big_2"/>
    <property type="match status" value="7"/>
</dbReference>
<dbReference type="SUPFAM" id="SSF48208">
    <property type="entry name" value="Six-hairpin glycosidases"/>
    <property type="match status" value="1"/>
</dbReference>
<dbReference type="InterPro" id="IPR003343">
    <property type="entry name" value="Big_2"/>
</dbReference>
<dbReference type="Pfam" id="PF14498">
    <property type="entry name" value="Glyco_hyd_65N_2"/>
    <property type="match status" value="1"/>
</dbReference>
<evidence type="ECO:0000256" key="1">
    <source>
        <dbReference type="SAM" id="Phobius"/>
    </source>
</evidence>
<dbReference type="GO" id="GO:0005975">
    <property type="term" value="P:carbohydrate metabolic process"/>
    <property type="evidence" value="ECO:0007669"/>
    <property type="project" value="InterPro"/>
</dbReference>
<accession>A0A5N5RJK4</accession>
<keyword evidence="1" id="KW-0472">Membrane</keyword>
<keyword evidence="1" id="KW-0812">Transmembrane</keyword>
<feature type="domain" description="BIG2" evidence="3">
    <location>
        <begin position="2119"/>
        <end position="2195"/>
    </location>
</feature>
<dbReference type="SMART" id="SM00635">
    <property type="entry name" value="BID_2"/>
    <property type="match status" value="7"/>
</dbReference>
<feature type="domain" description="BIG2" evidence="3">
    <location>
        <begin position="1863"/>
        <end position="1935"/>
    </location>
</feature>
<protein>
    <recommendedName>
        <fullName evidence="3">BIG2 domain-containing protein</fullName>
    </recommendedName>
</protein>
<gene>
    <name evidence="4" type="ORF">EHS19_05500</name>
</gene>
<feature type="domain" description="BIG2" evidence="3">
    <location>
        <begin position="2032"/>
        <end position="2109"/>
    </location>
</feature>
<dbReference type="EMBL" id="RQSP01000015">
    <property type="protein sequence ID" value="KAB5607120.1"/>
    <property type="molecule type" value="Genomic_DNA"/>
</dbReference>
<dbReference type="Gene3D" id="2.60.40.3630">
    <property type="match status" value="1"/>
</dbReference>
<evidence type="ECO:0000313" key="4">
    <source>
        <dbReference type="EMBL" id="KAB5607120.1"/>
    </source>
</evidence>
<dbReference type="Gene3D" id="1.50.10.10">
    <property type="match status" value="1"/>
</dbReference>
<dbReference type="Pfam" id="PF21307">
    <property type="entry name" value="Glyco_hydro_95_C"/>
    <property type="match status" value="1"/>
</dbReference>
<dbReference type="InterPro" id="IPR027414">
    <property type="entry name" value="GH95_N_dom"/>
</dbReference>
<dbReference type="Pfam" id="PF22124">
    <property type="entry name" value="Glyco_hydro_95_cat"/>
    <property type="match status" value="1"/>
</dbReference>
<reference evidence="4 5" key="1">
    <citation type="journal article" date="2019" name="Int. J. Syst. Evol. Microbiol.">
        <title>Bifidobacterium jacchi sp. nov., isolated from the faeces of a baby common marmoset (Callithrix jacchus).</title>
        <authorList>
            <person name="Modesto M."/>
            <person name="Watanabe K."/>
            <person name="Arita M."/>
            <person name="Satti M."/>
            <person name="Oki K."/>
            <person name="Sciavilla P."/>
            <person name="Patavino C."/>
            <person name="Camma C."/>
            <person name="Michelini S."/>
            <person name="Sgorbati B."/>
            <person name="Mattarelli P."/>
        </authorList>
    </citation>
    <scope>NUCLEOTIDE SEQUENCE [LARGE SCALE GENOMIC DNA]</scope>
    <source>
        <strain evidence="4 5">MRM 9.3</strain>
    </source>
</reference>
<feature type="transmembrane region" description="Helical" evidence="1">
    <location>
        <begin position="2307"/>
        <end position="2330"/>
    </location>
</feature>
<name>A0A5N5RJK4_9BIFI</name>
<dbReference type="RefSeq" id="WP_151916778.1">
    <property type="nucleotide sequence ID" value="NZ_RQSP01000015.1"/>
</dbReference>
<dbReference type="SUPFAM" id="SSF49373">
    <property type="entry name" value="Invasin/intimin cell-adhesion fragments"/>
    <property type="match status" value="7"/>
</dbReference>
<dbReference type="PANTHER" id="PTHR31084:SF19">
    <property type="entry name" value="GLYCOSYL HYDROLASE FAMILY 95 N-TERMINAL DOMAIN-CONTAINING PROTEIN"/>
    <property type="match status" value="1"/>
</dbReference>
<dbReference type="OrthoDB" id="9802600at2"/>
<evidence type="ECO:0000313" key="5">
    <source>
        <dbReference type="Proteomes" id="UP000326336"/>
    </source>
</evidence>
<dbReference type="InterPro" id="IPR008928">
    <property type="entry name" value="6-hairpin_glycosidase_sf"/>
</dbReference>
<feature type="chain" id="PRO_5024955131" description="BIG2 domain-containing protein" evidence="2">
    <location>
        <begin position="21"/>
        <end position="2335"/>
    </location>
</feature>
<evidence type="ECO:0000259" key="3">
    <source>
        <dbReference type="SMART" id="SM00635"/>
    </source>
</evidence>
<dbReference type="PANTHER" id="PTHR31084">
    <property type="entry name" value="ALPHA-L-FUCOSIDASE 2"/>
    <property type="match status" value="1"/>
</dbReference>
<keyword evidence="2" id="KW-0732">Signal</keyword>
<dbReference type="InterPro" id="IPR012341">
    <property type="entry name" value="6hp_glycosidase-like_sf"/>
</dbReference>
<dbReference type="InterPro" id="IPR049053">
    <property type="entry name" value="AFCA-like_C"/>
</dbReference>
<dbReference type="Gene3D" id="2.60.40.1080">
    <property type="match status" value="7"/>
</dbReference>
<dbReference type="InterPro" id="IPR008964">
    <property type="entry name" value="Invasin/intimin_cell_adhesion"/>
</dbReference>
<feature type="domain" description="BIG2" evidence="3">
    <location>
        <begin position="2207"/>
        <end position="2286"/>
    </location>
</feature>
<sequence length="2335" mass="245401">MASLATAGMLLVGLPAVANAVDGTTGSTGTAPVETRIKASADSTAQSWAGEKNQKNNAKPYVAAQTPANKGIFGEQYESTNTSDGSVDAKMGLVTFDLSKYDSAPQSAKVELTYLGHIGGSADTVQTVKAIAVDDTKCTGTAPCATNDATWANRPKFTTEGKTIATSNEFKLGNTTYTDSLDLTKTGTEKVTIDVTKIVEEQFTAGKKTITLALGETAHHRVSFASLESPSSTTMKGATEDMVPTIVVTEKKVNLVEKTVKASADNTMQSWGSDKTDNNKEKPYLAASTKGSYGDFAEKYESNNVGDTSTDFKMGLVTFDLSDYTDAPESAKVNLTYLGWYPTGGKSPQATDKQTVKAVAVDDQTCTGAAPCATDNATWANRPKFTVGDTTKVAASDEFELGSVKYEDTMTVDPANTKKVTLDVTDIVKEQFAAGKKKITLALGETAGMRVNFASLEAPTKLTGVTAAMVPQMTVEVEEEADDPLAPVESTLAVSADSTVQSWTSEKNSNYSGASYIATVTPANQGQFGEKFKSTDTADGTDAKMGLLTFDMSGYAEAPKKAIINLTYVGKRPGGADANLEGKVKLIAVDDTKCTTGTYCGTGKATWASRPDFDADAKDAVIAESSAFKAGTQYYDTNGVADAKNNTKVTADVTDIVKQQFKAGKKVITFAVGMNGNFEARFVSSEGAKSLTNATADMAPSMTVTTQPRAYSLEVTKLPAKVKYNKNEVYNGTGLEVSLVKTADGTKTKLDANAYTVNSDAFDAGHVGAYPITITATKDDEKYTTSFNVYVVASVDDGGDGDTSKDDWLWYEQPASKTDASMKPGSGYGDPTNNQWQQTTLPIGNGKVGGTVWGEVGKERVTFNEETLWTGGPGSNANYNGGNIEANGNNGATLRSLNKQLETTNAQTVNPGKLVGSDDGSQQGNYLSWGNIYIDYGFGSDTSTTNYKRDLNLSKGKADVTFTHDGTTYTREYFVSNPDNVMVARLKADGDKDLNLTVSMPTNSGYSKRYENTTVKGDTLTVAGSLGNNGLLYNSKIKAVLDGNDGTIATGADGKSLKITGTKAVTLYIAAATNYKQEYPNYRNDKDAAGVDKQVADVVVKAADKGYVEVKKAHIKDHSDLYNRVKLDLGQTSHSSEGAVPTDKLLKMYKTANSGITAAQQRELETLVYNYGRYLTIGSSRENSQLPSNLQGIWSVTAGDNAHGATPWGSDFHMNVNLQMNYWPTYSSNMGELAEPLIEYVEGLVEPGRKTAQIYAGATTANPLVKDTPIGEGEGFMAHTENTAYGWTAPGAAFSWGWSPAAVPWILQNVYEAYEYSGDESLLNRVYALLKEESHFYVNYMLHKGGASATNNGATPRLTTGVAYSPEHGPLGTDGNTYESSLVWQLLNDAIESAEKLGQDEDLVGNLENCSVDNWVKDDNGAFVNATANRSWTCAKSLLKPIEIGTDGQIKEWFYETNYGGLANVDKHHRHLSHMLGLFPGDLITVDNAEYMEAAKKSLELRGDDATGWGVGQRINSWARTGDGNHAYQLIALQLKGAMYANLFDTHEPFQIDGNFGNTAGVNEMLVQSNSTFTATDGKTYENYLNLLPALPDVWANGSVSGLVARGNFGVSLTWADGKLTDSKITSNNGGQLAVKVTEGDAKNYQLQDKDGKVVTAKVVKNKDGASLLVIDNTTKGATYTLVEKTEKDVDVTGITITGDKTATAGDTVTLSAAVAPENATDKSVTWKSSDEAVATVDTNGLVTTKKAGTVTITATSVSNPEVSATHEITVAAKTVAVESVTVAGKAAMTVDEEQQLTATVKPDDATDKTVAWKSSDANIATVDANGKVFAKKAGKVTITATAGGKEGKLEITVSDKAPVVVPVQGVTVTGPTTLVEGTTGDYSATVTPTDATDKSVTWTSSNKSVATVNANGKVTAIKAGTTTIKAASVADPTKYGEITLTVTAEKVPVTSVTVTGDKTMQVEGEQQLTATVAPDNATDKTVTWTSSDEAVATVDADGNVVAKKVGKVTITATADGKSDSITIEVTAKPVPVETVTVTGDDQMTVGTDQTLKVEVGPSTTTESKAVTWKSSDEAVATVDANGKVVAKAVGTVTITATSVSNPKVAGSITITVVEGTIPVQQVIVEGKSGMTVGEKQTLIATVKPDNASSKAVTWTTSDKAIATVDEHGNVVAKAVGTVTIRATAGGKDGAIKITVSPAGEQSQQVLVESVAVTSDNGATKFAVGKTLQLTAAVLPANASNKAVAWATSDATIAKVDANGKVTALKAGTVTITATSTDGTAKSGSITLTVTAPAADKKPGDKLTDTGAAVTATIAIMLVLAAAGAAVLVLRRRRA</sequence>
<dbReference type="Proteomes" id="UP000326336">
    <property type="component" value="Unassembled WGS sequence"/>
</dbReference>
<keyword evidence="1" id="KW-1133">Transmembrane helix</keyword>
<organism evidence="4 5">
    <name type="scientific">Bifidobacterium jacchi</name>
    <dbReference type="NCBI Taxonomy" id="2490545"/>
    <lineage>
        <taxon>Bacteria</taxon>
        <taxon>Bacillati</taxon>
        <taxon>Actinomycetota</taxon>
        <taxon>Actinomycetes</taxon>
        <taxon>Bifidobacteriales</taxon>
        <taxon>Bifidobacteriaceae</taxon>
        <taxon>Bifidobacterium</taxon>
    </lineage>
</organism>
<feature type="domain" description="BIG2" evidence="3">
    <location>
        <begin position="1691"/>
        <end position="1767"/>
    </location>
</feature>
<keyword evidence="5" id="KW-1185">Reference proteome</keyword>